<keyword evidence="2" id="KW-1185">Reference proteome</keyword>
<evidence type="ECO:0000313" key="2">
    <source>
        <dbReference type="Proteomes" id="UP001055811"/>
    </source>
</evidence>
<organism evidence="1 2">
    <name type="scientific">Cichorium intybus</name>
    <name type="common">Chicory</name>
    <dbReference type="NCBI Taxonomy" id="13427"/>
    <lineage>
        <taxon>Eukaryota</taxon>
        <taxon>Viridiplantae</taxon>
        <taxon>Streptophyta</taxon>
        <taxon>Embryophyta</taxon>
        <taxon>Tracheophyta</taxon>
        <taxon>Spermatophyta</taxon>
        <taxon>Magnoliopsida</taxon>
        <taxon>eudicotyledons</taxon>
        <taxon>Gunneridae</taxon>
        <taxon>Pentapetalae</taxon>
        <taxon>asterids</taxon>
        <taxon>campanulids</taxon>
        <taxon>Asterales</taxon>
        <taxon>Asteraceae</taxon>
        <taxon>Cichorioideae</taxon>
        <taxon>Cichorieae</taxon>
        <taxon>Cichoriinae</taxon>
        <taxon>Cichorium</taxon>
    </lineage>
</organism>
<dbReference type="Proteomes" id="UP001055811">
    <property type="component" value="Linkage Group LG02"/>
</dbReference>
<accession>A0ACB9GAB4</accession>
<name>A0ACB9GAB4_CICIN</name>
<evidence type="ECO:0000313" key="1">
    <source>
        <dbReference type="EMBL" id="KAI3780364.1"/>
    </source>
</evidence>
<dbReference type="EMBL" id="CM042010">
    <property type="protein sequence ID" value="KAI3780364.1"/>
    <property type="molecule type" value="Genomic_DNA"/>
</dbReference>
<comment type="caution">
    <text evidence="1">The sequence shown here is derived from an EMBL/GenBank/DDBJ whole genome shotgun (WGS) entry which is preliminary data.</text>
</comment>
<reference evidence="1 2" key="2">
    <citation type="journal article" date="2022" name="Mol. Ecol. Resour.">
        <title>The genomes of chicory, endive, great burdock and yacon provide insights into Asteraceae paleo-polyploidization history and plant inulin production.</title>
        <authorList>
            <person name="Fan W."/>
            <person name="Wang S."/>
            <person name="Wang H."/>
            <person name="Wang A."/>
            <person name="Jiang F."/>
            <person name="Liu H."/>
            <person name="Zhao H."/>
            <person name="Xu D."/>
            <person name="Zhang Y."/>
        </authorList>
    </citation>
    <scope>NUCLEOTIDE SEQUENCE [LARGE SCALE GENOMIC DNA]</scope>
    <source>
        <strain evidence="2">cv. Punajuju</strain>
        <tissue evidence="1">Leaves</tissue>
    </source>
</reference>
<protein>
    <submittedName>
        <fullName evidence="1">Uncharacterized protein</fullName>
    </submittedName>
</protein>
<reference evidence="2" key="1">
    <citation type="journal article" date="2022" name="Mol. Ecol. Resour.">
        <title>The genomes of chicory, endive, great burdock and yacon provide insights into Asteraceae palaeo-polyploidization history and plant inulin production.</title>
        <authorList>
            <person name="Fan W."/>
            <person name="Wang S."/>
            <person name="Wang H."/>
            <person name="Wang A."/>
            <person name="Jiang F."/>
            <person name="Liu H."/>
            <person name="Zhao H."/>
            <person name="Xu D."/>
            <person name="Zhang Y."/>
        </authorList>
    </citation>
    <scope>NUCLEOTIDE SEQUENCE [LARGE SCALE GENOMIC DNA]</scope>
    <source>
        <strain evidence="2">cv. Punajuju</strain>
    </source>
</reference>
<gene>
    <name evidence="1" type="ORF">L2E82_10343</name>
</gene>
<proteinExistence type="predicted"/>
<sequence length="169" mass="19141">MKSDPLKSEPVLRFAVGIFSSPIRFPFSRLKTKACPHLMKSRNQMREREYEIEGGEKGLIRNQISQHILMLVKITTKGEGRRDRLRFLKSREEINGGSQPPELLPVPSDDGLGVSHRWVRKDKKDRRRGGILVAAPHLLDLLMFGSLLTDLVGSLLSDLVVDLVSSRFL</sequence>